<dbReference type="Gene3D" id="3.20.20.220">
    <property type="match status" value="1"/>
</dbReference>
<dbReference type="EC" id="2.1.1.214" evidence="10"/>
<dbReference type="OrthoDB" id="296065at2759"/>
<evidence type="ECO:0000256" key="3">
    <source>
        <dbReference type="ARBA" id="ARBA00022555"/>
    </source>
</evidence>
<name>K8EH17_9CHLO</name>
<keyword evidence="9" id="KW-0560">Oxidoreductase</keyword>
<dbReference type="GO" id="GO:0005737">
    <property type="term" value="C:cytoplasm"/>
    <property type="evidence" value="ECO:0007669"/>
    <property type="project" value="UniProtKB-SubCell"/>
</dbReference>
<feature type="domain" description="tRNA (guanine(10)-N(2))-methyltransferase TRMT11 N-terminal" evidence="13">
    <location>
        <begin position="368"/>
        <end position="498"/>
    </location>
</feature>
<dbReference type="CDD" id="cd02440">
    <property type="entry name" value="AdoMet_MTases"/>
    <property type="match status" value="1"/>
</dbReference>
<dbReference type="STRING" id="41875.K8EH17"/>
<dbReference type="InterPro" id="IPR059073">
    <property type="entry name" value="TRMT11_N"/>
</dbReference>
<dbReference type="EMBL" id="FO082273">
    <property type="protein sequence ID" value="CCO17299.1"/>
    <property type="molecule type" value="Genomic_DNA"/>
</dbReference>
<dbReference type="GO" id="GO:0043527">
    <property type="term" value="C:tRNA methyltransferase complex"/>
    <property type="evidence" value="ECO:0007669"/>
    <property type="project" value="UniProtKB-ARBA"/>
</dbReference>
<comment type="similarity">
    <text evidence="11">Belongs to the class I-like SAM-binding methyltransferase superfamily. TRM11 methyltransferase family.</text>
</comment>
<evidence type="ECO:0000256" key="11">
    <source>
        <dbReference type="PROSITE-ProRule" id="PRU00959"/>
    </source>
</evidence>
<dbReference type="GO" id="GO:0032259">
    <property type="term" value="P:methylation"/>
    <property type="evidence" value="ECO:0007669"/>
    <property type="project" value="UniProtKB-UniRule"/>
</dbReference>
<keyword evidence="3 11" id="KW-0820">tRNA-binding</keyword>
<evidence type="ECO:0000313" key="15">
    <source>
        <dbReference type="Proteomes" id="UP000198341"/>
    </source>
</evidence>
<evidence type="ECO:0000256" key="4">
    <source>
        <dbReference type="ARBA" id="ARBA00022603"/>
    </source>
</evidence>
<keyword evidence="4 11" id="KW-0489">Methyltransferase</keyword>
<dbReference type="GO" id="GO:0160102">
    <property type="term" value="F:tRNA (guanine(10)-N2)-methyltransferase activity"/>
    <property type="evidence" value="ECO:0007669"/>
    <property type="project" value="UniProtKB-EC"/>
</dbReference>
<dbReference type="PROSITE" id="PS00092">
    <property type="entry name" value="N6_MTASE"/>
    <property type="match status" value="1"/>
</dbReference>
<dbReference type="InterPro" id="IPR029063">
    <property type="entry name" value="SAM-dependent_MTases_sf"/>
</dbReference>
<evidence type="ECO:0000256" key="1">
    <source>
        <dbReference type="ARBA" id="ARBA00004496"/>
    </source>
</evidence>
<dbReference type="PROSITE" id="PS51627">
    <property type="entry name" value="SAM_MT_TRM11"/>
    <property type="match status" value="1"/>
</dbReference>
<dbReference type="InterPro" id="IPR016691">
    <property type="entry name" value="TRMT11"/>
</dbReference>
<dbReference type="InterPro" id="IPR002052">
    <property type="entry name" value="DNA_methylase_N6_adenine_CS"/>
</dbReference>
<feature type="domain" description="Ribosomal RNA large subunit methyltransferase K/L-like methyltransferase" evidence="12">
    <location>
        <begin position="513"/>
        <end position="562"/>
    </location>
</feature>
<dbReference type="InterPro" id="IPR029041">
    <property type="entry name" value="FAD-linked_oxidoreductase-like"/>
</dbReference>
<dbReference type="SUPFAM" id="SSF53335">
    <property type="entry name" value="S-adenosyl-L-methionine-dependent methyltransferases"/>
    <property type="match status" value="1"/>
</dbReference>
<dbReference type="SUPFAM" id="SSF51730">
    <property type="entry name" value="FAD-linked oxidoreductase"/>
    <property type="match status" value="1"/>
</dbReference>
<dbReference type="Gene3D" id="3.40.50.150">
    <property type="entry name" value="Vaccinia Virus protein VP39"/>
    <property type="match status" value="1"/>
</dbReference>
<sequence>MPPSFPTTGTFKLLSFNKPNAFISLERSPFLKWSAQSKAFETGKFSHVVHPNLPVFDDDSDDVKGKSDRDIIPPRCVNIAEEERNAFGSEAKHVQTLSASMFHTEKQFKKQVEMVSFGCENVSHVLFVSGDEKKKELDALKMLKIATKMRRDGDIPDEIKFAVVANPNTENVSAEYLEEKVAAGAELIITQPFFDYERCHEWVSSANRRGVLSTTNSGISNSNSASLVIGACAPSNRKDVEFWAKLVYGDDQSAKILSSPSSPIAKLAREYEQKERELTTALYRDWIFERCELRAVAALGHAASSGVHFMPVTRIGYDIQELEAIANLCGCTLPLKWVSIRSSFGGRSGDDDAHSSRSENEEEESTFNPIRLVYLPSDVVAEKIASRTSLVKYIVHLWGYGTNDEELKTSVRKGKDEAWLDQSMTYKLTCCDFGATRSNEKSEVMRRLSNLVPGAFEPRSKVSLDQPRVEFLSMEVKSTVQIDLGFQGVRMFFGRVVGKDKSRKHLNLLDLKKRRYLGPTSMEAHMSLIMCNMIKAERERGGPVLDPFCGTGSVLLAAAELGCFTCGFEIDPRVLEFGKVDAKTGQKLDVITNFKDYGFNKPIFLIRGDVHKSPLLKVVEDEVESRCRISGSNGGGEKFAPLDLEKIEKRIKQMEGAFQGIVADPPYGIRERGRKSQFGGKRGKTEQDMINIGERFDNHIPSTVNYPLSEIMDDLMDLSAKTLPVGGRTCFFLPADVQQTNPETDFPSHPCLRVVAHSLQNFSPTWGRRLVTYEKIEPFDIHKHLENVRTREHLRRVLEQDVNYLDLTERVKKFVFADEKSNERKKIQRDIIRRACKEHREGVTLDRETILERRERAKSLKEKDQGLKNRGKKT</sequence>
<dbReference type="Pfam" id="PF01170">
    <property type="entry name" value="UPF0020"/>
    <property type="match status" value="1"/>
</dbReference>
<comment type="subcellular location">
    <subcellularLocation>
        <location evidence="1">Cytoplasm</location>
    </subcellularLocation>
</comment>
<evidence type="ECO:0000256" key="10">
    <source>
        <dbReference type="ARBA" id="ARBA00066937"/>
    </source>
</evidence>
<evidence type="ECO:0000313" key="14">
    <source>
        <dbReference type="EMBL" id="CCO17299.1"/>
    </source>
</evidence>
<keyword evidence="2" id="KW-0963">Cytoplasm</keyword>
<proteinExistence type="inferred from homology"/>
<dbReference type="GO" id="GO:0000049">
    <property type="term" value="F:tRNA binding"/>
    <property type="evidence" value="ECO:0007669"/>
    <property type="project" value="UniProtKB-UniRule"/>
</dbReference>
<dbReference type="InterPro" id="IPR000241">
    <property type="entry name" value="RlmKL-like_Mtase"/>
</dbReference>
<keyword evidence="5 11" id="KW-0808">Transferase</keyword>
<dbReference type="GO" id="GO:0008033">
    <property type="term" value="P:tRNA processing"/>
    <property type="evidence" value="ECO:0007669"/>
    <property type="project" value="UniProtKB-UniRule"/>
</dbReference>
<protein>
    <recommendedName>
        <fullName evidence="10">tRNA (guanine(10)-N(2))-methyltransferase</fullName>
        <ecNumber evidence="10">2.1.1.214</ecNumber>
    </recommendedName>
</protein>
<reference evidence="14 15" key="1">
    <citation type="submission" date="2011-10" db="EMBL/GenBank/DDBJ databases">
        <authorList>
            <person name="Genoscope - CEA"/>
        </authorList>
    </citation>
    <scope>NUCLEOTIDE SEQUENCE [LARGE SCALE GENOMIC DNA]</scope>
    <source>
        <strain evidence="14 15">RCC 1105</strain>
    </source>
</reference>
<evidence type="ECO:0000256" key="5">
    <source>
        <dbReference type="ARBA" id="ARBA00022679"/>
    </source>
</evidence>
<keyword evidence="6 11" id="KW-0949">S-adenosyl-L-methionine</keyword>
<keyword evidence="15" id="KW-1185">Reference proteome</keyword>
<evidence type="ECO:0000256" key="2">
    <source>
        <dbReference type="ARBA" id="ARBA00022490"/>
    </source>
</evidence>
<dbReference type="PANTHER" id="PTHR13370:SF3">
    <property type="entry name" value="TRNA (GUANINE(10)-N2)-METHYLTRANSFERASE HOMOLOG"/>
    <property type="match status" value="1"/>
</dbReference>
<evidence type="ECO:0000259" key="13">
    <source>
        <dbReference type="Pfam" id="PF25904"/>
    </source>
</evidence>
<evidence type="ECO:0000256" key="7">
    <source>
        <dbReference type="ARBA" id="ARBA00022694"/>
    </source>
</evidence>
<dbReference type="GeneID" id="19015349"/>
<dbReference type="Proteomes" id="UP000198341">
    <property type="component" value="Chromosome 6"/>
</dbReference>
<dbReference type="Pfam" id="PF25904">
    <property type="entry name" value="Tmrp11_N"/>
    <property type="match status" value="1"/>
</dbReference>
<evidence type="ECO:0000256" key="8">
    <source>
        <dbReference type="ARBA" id="ARBA00022884"/>
    </source>
</evidence>
<evidence type="ECO:0000256" key="9">
    <source>
        <dbReference type="ARBA" id="ARBA00023002"/>
    </source>
</evidence>
<dbReference type="KEGG" id="bpg:Bathy06g03680"/>
<organism evidence="14 15">
    <name type="scientific">Bathycoccus prasinos</name>
    <dbReference type="NCBI Taxonomy" id="41875"/>
    <lineage>
        <taxon>Eukaryota</taxon>
        <taxon>Viridiplantae</taxon>
        <taxon>Chlorophyta</taxon>
        <taxon>Mamiellophyceae</taxon>
        <taxon>Mamiellales</taxon>
        <taxon>Bathycoccaceae</taxon>
        <taxon>Bathycoccus</taxon>
    </lineage>
</organism>
<dbReference type="PANTHER" id="PTHR13370">
    <property type="entry name" value="RNA METHYLASE-RELATED"/>
    <property type="match status" value="1"/>
</dbReference>
<gene>
    <name evidence="14" type="ORF">Bathy06g03680</name>
</gene>
<dbReference type="UniPathway" id="UPA00193"/>
<accession>K8EH17</accession>
<dbReference type="eggNOG" id="KOG2671">
    <property type="taxonomic scope" value="Eukaryota"/>
</dbReference>
<evidence type="ECO:0000256" key="6">
    <source>
        <dbReference type="ARBA" id="ARBA00022691"/>
    </source>
</evidence>
<dbReference type="AlphaFoldDB" id="K8EH17"/>
<evidence type="ECO:0000259" key="12">
    <source>
        <dbReference type="Pfam" id="PF01170"/>
    </source>
</evidence>
<dbReference type="GO" id="GO:0035999">
    <property type="term" value="P:tetrahydrofolate interconversion"/>
    <property type="evidence" value="ECO:0007669"/>
    <property type="project" value="UniProtKB-UniPathway"/>
</dbReference>
<keyword evidence="8 11" id="KW-0694">RNA-binding</keyword>
<keyword evidence="7 11" id="KW-0819">tRNA processing</keyword>
<dbReference type="GO" id="GO:0016491">
    <property type="term" value="F:oxidoreductase activity"/>
    <property type="evidence" value="ECO:0007669"/>
    <property type="project" value="UniProtKB-KW"/>
</dbReference>
<dbReference type="RefSeq" id="XP_007512699.1">
    <property type="nucleotide sequence ID" value="XM_007512637.1"/>
</dbReference>